<dbReference type="Proteomes" id="UP000245977">
    <property type="component" value="Chromosome"/>
</dbReference>
<proteinExistence type="predicted"/>
<gene>
    <name evidence="1" type="ORF">DJ533_13425</name>
</gene>
<dbReference type="InterPro" id="IPR016516">
    <property type="entry name" value="UCP07580"/>
</dbReference>
<dbReference type="STRING" id="1871111.GCA_001704615_00728"/>
<dbReference type="PANTHER" id="PTHR39456">
    <property type="entry name" value="METAL-DEPENDENT HYDROLASE"/>
    <property type="match status" value="1"/>
</dbReference>
<dbReference type="Pfam" id="PF10118">
    <property type="entry name" value="Metal_hydrol"/>
    <property type="match status" value="1"/>
</dbReference>
<evidence type="ECO:0000313" key="1">
    <source>
        <dbReference type="EMBL" id="AWL29505.1"/>
    </source>
</evidence>
<name>A0A2S2FFC9_9GAMM</name>
<keyword evidence="2" id="KW-1185">Reference proteome</keyword>
<sequence>MLKNLSNQSKNFQQRLHSNIHIRKTRFNAVSVHPHYTDATLISHFLTALSITFPQGERFFVETVRNVREQIKDPQLQADIAGFIGQEAHHAQAHEQFNHAVQSTQYNLKKYDAAFEKEMLRLRTLTQRRQLAATVALEHFTALMAGYMLKYPEFMFKGLSSNMKQLWLWHAVEEIEHKHVAFDVYQSIFNNLAQRRRSMRTITIGFISSTMLMTADLLWQDRKTSLYQPKQLLKNIKALYGLGLMMVRLFPEYIAFYDEDFHPKQLDQQDLLEMGRQLLNPS</sequence>
<evidence type="ECO:0000313" key="2">
    <source>
        <dbReference type="Proteomes" id="UP000245977"/>
    </source>
</evidence>
<reference evidence="1" key="1">
    <citation type="submission" date="2019-08" db="EMBL/GenBank/DDBJ databases">
        <title>The complete genome of Acinetobacter defluvii strain WCHAD010030.</title>
        <authorList>
            <person name="Hu Y."/>
            <person name="Qin J."/>
            <person name="Feng Y."/>
            <person name="Zong Z."/>
        </authorList>
    </citation>
    <scope>NUCLEOTIDE SEQUENCE</scope>
    <source>
        <strain evidence="1">WCHA30</strain>
    </source>
</reference>
<dbReference type="GO" id="GO:0016787">
    <property type="term" value="F:hydrolase activity"/>
    <property type="evidence" value="ECO:0007669"/>
    <property type="project" value="UniProtKB-KW"/>
</dbReference>
<keyword evidence="1" id="KW-0378">Hydrolase</keyword>
<dbReference type="OrthoDB" id="5727566at2"/>
<dbReference type="KEGG" id="adv:DJ533_13425"/>
<protein>
    <submittedName>
        <fullName evidence="1">Metal-dependent hydrolase</fullName>
    </submittedName>
</protein>
<dbReference type="PANTHER" id="PTHR39456:SF1">
    <property type="entry name" value="METAL-DEPENDENT HYDROLASE"/>
    <property type="match status" value="1"/>
</dbReference>
<dbReference type="AlphaFoldDB" id="A0A2S2FFC9"/>
<organism evidence="1 2">
    <name type="scientific">Acinetobacter defluvii</name>
    <dbReference type="NCBI Taxonomy" id="1871111"/>
    <lineage>
        <taxon>Bacteria</taxon>
        <taxon>Pseudomonadati</taxon>
        <taxon>Pseudomonadota</taxon>
        <taxon>Gammaproteobacteria</taxon>
        <taxon>Moraxellales</taxon>
        <taxon>Moraxellaceae</taxon>
        <taxon>Acinetobacter</taxon>
    </lineage>
</organism>
<dbReference type="PIRSF" id="PIRSF007580">
    <property type="entry name" value="UCP07580"/>
    <property type="match status" value="1"/>
</dbReference>
<dbReference type="EMBL" id="CP029397">
    <property type="protein sequence ID" value="AWL29505.1"/>
    <property type="molecule type" value="Genomic_DNA"/>
</dbReference>
<accession>A0A2S2FFC9</accession>
<dbReference type="RefSeq" id="WP_065994625.1">
    <property type="nucleotide sequence ID" value="NZ_CP029397.2"/>
</dbReference>